<dbReference type="STRING" id="649349.Lbys_0253"/>
<dbReference type="OrthoDB" id="1121314at2"/>
<keyword evidence="1" id="KW-0812">Transmembrane</keyword>
<feature type="transmembrane region" description="Helical" evidence="1">
    <location>
        <begin position="198"/>
        <end position="220"/>
    </location>
</feature>
<reference evidence="2 3" key="2">
    <citation type="journal article" date="2011" name="Stand. Genomic Sci.">
        <title>Complete genome sequence of Leadbetterella byssophila type strain (4M15).</title>
        <authorList>
            <person name="Abt B."/>
            <person name="Teshima H."/>
            <person name="Lucas S."/>
            <person name="Lapidus A."/>
            <person name="Del Rio T.G."/>
            <person name="Nolan M."/>
            <person name="Tice H."/>
            <person name="Cheng J.F."/>
            <person name="Pitluck S."/>
            <person name="Liolios K."/>
            <person name="Pagani I."/>
            <person name="Ivanova N."/>
            <person name="Mavromatis K."/>
            <person name="Pati A."/>
            <person name="Tapia R."/>
            <person name="Han C."/>
            <person name="Goodwin L."/>
            <person name="Chen A."/>
            <person name="Palaniappan K."/>
            <person name="Land M."/>
            <person name="Hauser L."/>
            <person name="Chang Y.J."/>
            <person name="Jeffries C.D."/>
            <person name="Rohde M."/>
            <person name="Goker M."/>
            <person name="Tindall B.J."/>
            <person name="Detter J.C."/>
            <person name="Woyke T."/>
            <person name="Bristow J."/>
            <person name="Eisen J.A."/>
            <person name="Markowitz V."/>
            <person name="Hugenholtz P."/>
            <person name="Klenk H.P."/>
            <person name="Kyrpides N.C."/>
        </authorList>
    </citation>
    <scope>NUCLEOTIDE SEQUENCE [LARGE SCALE GENOMIC DNA]</scope>
    <source>
        <strain evidence="3">DSM 17132 / JCM 16389 / KACC 11308 / NBRC 106382 / 4M15</strain>
    </source>
</reference>
<evidence type="ECO:0008006" key="4">
    <source>
        <dbReference type="Google" id="ProtNLM"/>
    </source>
</evidence>
<dbReference type="EMBL" id="CP002305">
    <property type="protein sequence ID" value="ADQ16046.1"/>
    <property type="molecule type" value="Genomic_DNA"/>
</dbReference>
<gene>
    <name evidence="2" type="ordered locus">Lbys_0253</name>
</gene>
<proteinExistence type="predicted"/>
<sequence length="302" mass="34489">MKFPTQNTVSFLSKPNLRGLFNGVLLVFLFYLLYQKYPNLTEISFPSPIYLLLGILCVIPNYALEIYKWQLLSAQIQERTFLQAKTEVLRGLKLGILTPFMSGDYLGRSMGFNKGQRTNAALLNFFNSITQTWTALFFGSMALILWNIELWEINTRVAGIILLMISTFSLALLLGLKVTIWKKYQTALDLPLKLKWEVIYLSLLRTLTYLLQYYFVYLAFDIQVTYMDLFIGTNLLLLAKTIGGGLNAIGDLTLRQVVSIFFFAPLGISEEKIIVATFVVWLISVFLPVFYSIFAKKHDSAV</sequence>
<feature type="transmembrane region" description="Helical" evidence="1">
    <location>
        <begin position="157"/>
        <end position="178"/>
    </location>
</feature>
<dbReference type="RefSeq" id="WP_013407101.1">
    <property type="nucleotide sequence ID" value="NC_014655.1"/>
</dbReference>
<keyword evidence="1" id="KW-0472">Membrane</keyword>
<organism evidence="2 3">
    <name type="scientific">Leadbetterella byssophila (strain DSM 17132 / JCM 16389 / KACC 11308 / NBRC 106382 / 4M15)</name>
    <dbReference type="NCBI Taxonomy" id="649349"/>
    <lineage>
        <taxon>Bacteria</taxon>
        <taxon>Pseudomonadati</taxon>
        <taxon>Bacteroidota</taxon>
        <taxon>Cytophagia</taxon>
        <taxon>Cytophagales</taxon>
        <taxon>Leadbetterellaceae</taxon>
        <taxon>Leadbetterella</taxon>
    </lineage>
</organism>
<reference key="1">
    <citation type="submission" date="2010-11" db="EMBL/GenBank/DDBJ databases">
        <title>The complete genome of Leadbetterella byssophila DSM 17132.</title>
        <authorList>
            <consortium name="US DOE Joint Genome Institute (JGI-PGF)"/>
            <person name="Lucas S."/>
            <person name="Copeland A."/>
            <person name="Lapidus A."/>
            <person name="Glavina del Rio T."/>
            <person name="Dalin E."/>
            <person name="Tice H."/>
            <person name="Bruce D."/>
            <person name="Goodwin L."/>
            <person name="Pitluck S."/>
            <person name="Kyrpides N."/>
            <person name="Mavromatis K."/>
            <person name="Ivanova N."/>
            <person name="Teshima H."/>
            <person name="Brettin T."/>
            <person name="Detter J.C."/>
            <person name="Han C."/>
            <person name="Tapia R."/>
            <person name="Land M."/>
            <person name="Hauser L."/>
            <person name="Markowitz V."/>
            <person name="Cheng J.-F."/>
            <person name="Hugenholtz P."/>
            <person name="Woyke T."/>
            <person name="Wu D."/>
            <person name="Tindall B."/>
            <person name="Pomrenke H.G."/>
            <person name="Brambilla E."/>
            <person name="Klenk H.-P."/>
            <person name="Eisen J.A."/>
        </authorList>
    </citation>
    <scope>NUCLEOTIDE SEQUENCE [LARGE SCALE GENOMIC DNA]</scope>
    <source>
        <strain>DSM 17132</strain>
    </source>
</reference>
<name>E4RU65_LEAB4</name>
<feature type="transmembrane region" description="Helical" evidence="1">
    <location>
        <begin position="120"/>
        <end position="145"/>
    </location>
</feature>
<dbReference type="KEGG" id="lby:Lbys_0253"/>
<feature type="transmembrane region" description="Helical" evidence="1">
    <location>
        <begin position="20"/>
        <end position="37"/>
    </location>
</feature>
<evidence type="ECO:0000256" key="1">
    <source>
        <dbReference type="SAM" id="Phobius"/>
    </source>
</evidence>
<dbReference type="HOGENOM" id="CLU_920688_0_0_10"/>
<dbReference type="AlphaFoldDB" id="E4RU65"/>
<feature type="transmembrane region" description="Helical" evidence="1">
    <location>
        <begin position="273"/>
        <end position="294"/>
    </location>
</feature>
<protein>
    <recommendedName>
        <fullName evidence="4">Flippase-like domain-containing protein</fullName>
    </recommendedName>
</protein>
<keyword evidence="3" id="KW-1185">Reference proteome</keyword>
<dbReference type="Proteomes" id="UP000007435">
    <property type="component" value="Chromosome"/>
</dbReference>
<dbReference type="eggNOG" id="COG0392">
    <property type="taxonomic scope" value="Bacteria"/>
</dbReference>
<accession>E4RU65</accession>
<feature type="transmembrane region" description="Helical" evidence="1">
    <location>
        <begin position="49"/>
        <end position="67"/>
    </location>
</feature>
<evidence type="ECO:0000313" key="2">
    <source>
        <dbReference type="EMBL" id="ADQ16046.1"/>
    </source>
</evidence>
<evidence type="ECO:0000313" key="3">
    <source>
        <dbReference type="Proteomes" id="UP000007435"/>
    </source>
</evidence>
<keyword evidence="1" id="KW-1133">Transmembrane helix</keyword>